<protein>
    <submittedName>
        <fullName evidence="2">DUF397 domain-containing protein</fullName>
    </submittedName>
</protein>
<dbReference type="RefSeq" id="WP_160821510.1">
    <property type="nucleotide sequence ID" value="NZ_JBHSXE010000001.1"/>
</dbReference>
<proteinExistence type="predicted"/>
<dbReference type="Proteomes" id="UP001596380">
    <property type="component" value="Unassembled WGS sequence"/>
</dbReference>
<gene>
    <name evidence="2" type="ORF">ACFQKB_07045</name>
</gene>
<organism evidence="2 3">
    <name type="scientific">Actinomadura yumaensis</name>
    <dbReference type="NCBI Taxonomy" id="111807"/>
    <lineage>
        <taxon>Bacteria</taxon>
        <taxon>Bacillati</taxon>
        <taxon>Actinomycetota</taxon>
        <taxon>Actinomycetes</taxon>
        <taxon>Streptosporangiales</taxon>
        <taxon>Thermomonosporaceae</taxon>
        <taxon>Actinomadura</taxon>
    </lineage>
</organism>
<dbReference type="InterPro" id="IPR007278">
    <property type="entry name" value="DUF397"/>
</dbReference>
<comment type="caution">
    <text evidence="2">The sequence shown here is derived from an EMBL/GenBank/DDBJ whole genome shotgun (WGS) entry which is preliminary data.</text>
</comment>
<accession>A0ABW2CF73</accession>
<dbReference type="EMBL" id="JBHSXS010000003">
    <property type="protein sequence ID" value="MFC6879521.1"/>
    <property type="molecule type" value="Genomic_DNA"/>
</dbReference>
<evidence type="ECO:0000313" key="2">
    <source>
        <dbReference type="EMBL" id="MFC6879521.1"/>
    </source>
</evidence>
<feature type="domain" description="DUF397" evidence="1">
    <location>
        <begin position="3"/>
        <end position="58"/>
    </location>
</feature>
<dbReference type="Pfam" id="PF04149">
    <property type="entry name" value="DUF397"/>
    <property type="match status" value="1"/>
</dbReference>
<evidence type="ECO:0000313" key="3">
    <source>
        <dbReference type="Proteomes" id="UP001596380"/>
    </source>
</evidence>
<sequence length="64" mass="6963">MIRWRKSSRSGGGGDGGQECVELAALVQGVGVRDSRDPQGGHLCLSARVFAELLDRVKRYEANF</sequence>
<reference evidence="3" key="1">
    <citation type="journal article" date="2019" name="Int. J. Syst. Evol. Microbiol.">
        <title>The Global Catalogue of Microorganisms (GCM) 10K type strain sequencing project: providing services to taxonomists for standard genome sequencing and annotation.</title>
        <authorList>
            <consortium name="The Broad Institute Genomics Platform"/>
            <consortium name="The Broad Institute Genome Sequencing Center for Infectious Disease"/>
            <person name="Wu L."/>
            <person name="Ma J."/>
        </authorList>
    </citation>
    <scope>NUCLEOTIDE SEQUENCE [LARGE SCALE GENOMIC DNA]</scope>
    <source>
        <strain evidence="3">JCM 3369</strain>
    </source>
</reference>
<name>A0ABW2CF73_9ACTN</name>
<evidence type="ECO:0000259" key="1">
    <source>
        <dbReference type="Pfam" id="PF04149"/>
    </source>
</evidence>
<keyword evidence="3" id="KW-1185">Reference proteome</keyword>